<dbReference type="OrthoDB" id="3240452at2"/>
<name>W4N9B1_9BIFI</name>
<dbReference type="GeneID" id="97501391"/>
<dbReference type="STRING" id="1435051.BMOU_0766"/>
<evidence type="ECO:0000313" key="1">
    <source>
        <dbReference type="EMBL" id="ETY71688.1"/>
    </source>
</evidence>
<reference evidence="1 2" key="1">
    <citation type="journal article" date="2014" name="Genome Announc.">
        <title>The Genome Sequence of Bifidobacterium moukalabense DSM 27321 Highlights the Close Phylogenetic Relatedness with the Bifidobacterium dentium Taxon.</title>
        <authorList>
            <person name="Lugli G.A."/>
            <person name="Duranti S."/>
            <person name="Milani C."/>
            <person name="Turroni F."/>
            <person name="Viappiani A."/>
            <person name="Mangifesta M."/>
            <person name="van Sinderen D."/>
            <person name="Ventura M."/>
        </authorList>
    </citation>
    <scope>NUCLEOTIDE SEQUENCE [LARGE SCALE GENOMIC DNA]</scope>
    <source>
        <strain evidence="1 2">DSM 27321</strain>
    </source>
</reference>
<keyword evidence="2" id="KW-1185">Reference proteome</keyword>
<protein>
    <submittedName>
        <fullName evidence="1">Uncharacterized protein</fullName>
    </submittedName>
</protein>
<dbReference type="PATRIC" id="fig|1435051.3.peg.760"/>
<evidence type="ECO:0000313" key="2">
    <source>
        <dbReference type="Proteomes" id="UP000019155"/>
    </source>
</evidence>
<gene>
    <name evidence="1" type="ORF">BMOU_0766</name>
</gene>
<sequence length="316" mass="34042">MATTALGIRPDGDNQGVSPSVHRHIISAQWNNDGIIQGLGVTGRSDLAYDVGAGTALIQPDGQSGEAVLAYWPGGQTEAVAAGNAGLPRYDVIWLRAHDLDKGDSDNHVVVGVTQGTPAADPDLPLDQVPSDVVRLTAMYVPAGMTQTSSCTTTGAERWAMPYGASKGLLGRNVRNYEGPANMGDGGKDYYEQDTTFFLPTDRLIELRFTATACACMHSNPSKPTENATEMACWYAGFQLDGKDVEGGGGQFQVSRAWQQLHLNALVSVPSGWHTVRMRNHRIGWGENVYFIARTDSQQTYPGRTLEIWDRGVSIG</sequence>
<organism evidence="1 2">
    <name type="scientific">Bifidobacterium moukalabense DSM 27321</name>
    <dbReference type="NCBI Taxonomy" id="1435051"/>
    <lineage>
        <taxon>Bacteria</taxon>
        <taxon>Bacillati</taxon>
        <taxon>Actinomycetota</taxon>
        <taxon>Actinomycetes</taxon>
        <taxon>Bifidobacteriales</taxon>
        <taxon>Bifidobacteriaceae</taxon>
        <taxon>Bifidobacterium</taxon>
    </lineage>
</organism>
<dbReference type="EMBL" id="AZMV01000003">
    <property type="protein sequence ID" value="ETY71688.1"/>
    <property type="molecule type" value="Genomic_DNA"/>
</dbReference>
<accession>W4N9B1</accession>
<dbReference type="Proteomes" id="UP000019155">
    <property type="component" value="Unassembled WGS sequence"/>
</dbReference>
<comment type="caution">
    <text evidence="1">The sequence shown here is derived from an EMBL/GenBank/DDBJ whole genome shotgun (WGS) entry which is preliminary data.</text>
</comment>
<proteinExistence type="predicted"/>
<dbReference type="eggNOG" id="ENOG5031TK5">
    <property type="taxonomic scope" value="Bacteria"/>
</dbReference>
<dbReference type="RefSeq" id="WP_034875089.1">
    <property type="nucleotide sequence ID" value="NZ_AZMV01000003.1"/>
</dbReference>
<dbReference type="AlphaFoldDB" id="W4N9B1"/>